<comment type="caution">
    <text evidence="12">The sequence shown here is derived from an EMBL/GenBank/DDBJ whole genome shotgun (WGS) entry which is preliminary data.</text>
</comment>
<accession>A0A5J4WA81</accession>
<dbReference type="Proteomes" id="UP000324800">
    <property type="component" value="Unassembled WGS sequence"/>
</dbReference>
<proteinExistence type="inferred from homology"/>
<dbReference type="InterPro" id="IPR008271">
    <property type="entry name" value="Ser/Thr_kinase_AS"/>
</dbReference>
<evidence type="ECO:0000256" key="8">
    <source>
        <dbReference type="ARBA" id="ARBA00048679"/>
    </source>
</evidence>
<keyword evidence="2 10" id="KW-0723">Serine/threonine-protein kinase</keyword>
<organism evidence="12 13">
    <name type="scientific">Streblomastix strix</name>
    <dbReference type="NCBI Taxonomy" id="222440"/>
    <lineage>
        <taxon>Eukaryota</taxon>
        <taxon>Metamonada</taxon>
        <taxon>Preaxostyla</taxon>
        <taxon>Oxymonadida</taxon>
        <taxon>Streblomastigidae</taxon>
        <taxon>Streblomastix</taxon>
    </lineage>
</organism>
<evidence type="ECO:0000313" key="13">
    <source>
        <dbReference type="Proteomes" id="UP000324800"/>
    </source>
</evidence>
<evidence type="ECO:0000259" key="11">
    <source>
        <dbReference type="PROSITE" id="PS50011"/>
    </source>
</evidence>
<name>A0A5J4WA81_9EUKA</name>
<comment type="similarity">
    <text evidence="10">Belongs to the protein kinase superfamily.</text>
</comment>
<comment type="catalytic activity">
    <reaction evidence="8">
        <text>L-seryl-[protein] + ATP = O-phospho-L-seryl-[protein] + ADP + H(+)</text>
        <dbReference type="Rhea" id="RHEA:17989"/>
        <dbReference type="Rhea" id="RHEA-COMP:9863"/>
        <dbReference type="Rhea" id="RHEA-COMP:11604"/>
        <dbReference type="ChEBI" id="CHEBI:15378"/>
        <dbReference type="ChEBI" id="CHEBI:29999"/>
        <dbReference type="ChEBI" id="CHEBI:30616"/>
        <dbReference type="ChEBI" id="CHEBI:83421"/>
        <dbReference type="ChEBI" id="CHEBI:456216"/>
        <dbReference type="EC" id="2.7.11.1"/>
    </reaction>
</comment>
<sequence>MLDASRFEEVSILGHGAFGNASIFRDIYSQKQVVIKNITVHDKNELESVKKEVVVMQTLKNEFVVRCYGYFLKEKSINIVMEYCQKGDLQKYIDELKKEHKIISEQEFFYFAAQLTSGISFIHSRKIIHRDLKPSNIFISGNNRLKIGDFGLSKVVDEQDYANTIIGTRIFLSPEMLQKWSYTEKVDQWSLGYYQKTEC</sequence>
<dbReference type="SUPFAM" id="SSF56112">
    <property type="entry name" value="Protein kinase-like (PK-like)"/>
    <property type="match status" value="1"/>
</dbReference>
<evidence type="ECO:0000313" key="12">
    <source>
        <dbReference type="EMBL" id="KAA6391553.1"/>
    </source>
</evidence>
<dbReference type="PANTHER" id="PTHR44899">
    <property type="entry name" value="CAMK FAMILY PROTEIN KINASE"/>
    <property type="match status" value="1"/>
</dbReference>
<comment type="catalytic activity">
    <reaction evidence="7">
        <text>L-threonyl-[protein] + ATP = O-phospho-L-threonyl-[protein] + ADP + H(+)</text>
        <dbReference type="Rhea" id="RHEA:46608"/>
        <dbReference type="Rhea" id="RHEA-COMP:11060"/>
        <dbReference type="Rhea" id="RHEA-COMP:11605"/>
        <dbReference type="ChEBI" id="CHEBI:15378"/>
        <dbReference type="ChEBI" id="CHEBI:30013"/>
        <dbReference type="ChEBI" id="CHEBI:30616"/>
        <dbReference type="ChEBI" id="CHEBI:61977"/>
        <dbReference type="ChEBI" id="CHEBI:456216"/>
        <dbReference type="EC" id="2.7.11.1"/>
    </reaction>
</comment>
<dbReference type="SMART" id="SM00220">
    <property type="entry name" value="S_TKc"/>
    <property type="match status" value="1"/>
</dbReference>
<feature type="domain" description="Protein kinase" evidence="11">
    <location>
        <begin position="7"/>
        <end position="199"/>
    </location>
</feature>
<evidence type="ECO:0000256" key="5">
    <source>
        <dbReference type="ARBA" id="ARBA00022777"/>
    </source>
</evidence>
<evidence type="ECO:0000256" key="6">
    <source>
        <dbReference type="ARBA" id="ARBA00022840"/>
    </source>
</evidence>
<dbReference type="PROSITE" id="PS00107">
    <property type="entry name" value="PROTEIN_KINASE_ATP"/>
    <property type="match status" value="1"/>
</dbReference>
<dbReference type="GO" id="GO:0004674">
    <property type="term" value="F:protein serine/threonine kinase activity"/>
    <property type="evidence" value="ECO:0007669"/>
    <property type="project" value="UniProtKB-KW"/>
</dbReference>
<dbReference type="EMBL" id="SNRW01002844">
    <property type="protein sequence ID" value="KAA6391553.1"/>
    <property type="molecule type" value="Genomic_DNA"/>
</dbReference>
<evidence type="ECO:0000256" key="7">
    <source>
        <dbReference type="ARBA" id="ARBA00047899"/>
    </source>
</evidence>
<protein>
    <recommendedName>
        <fullName evidence="1">non-specific serine/threonine protein kinase</fullName>
        <ecNumber evidence="1">2.7.11.1</ecNumber>
    </recommendedName>
</protein>
<evidence type="ECO:0000256" key="4">
    <source>
        <dbReference type="ARBA" id="ARBA00022741"/>
    </source>
</evidence>
<keyword evidence="6 9" id="KW-0067">ATP-binding</keyword>
<feature type="binding site" evidence="9">
    <location>
        <position position="36"/>
    </location>
    <ligand>
        <name>ATP</name>
        <dbReference type="ChEBI" id="CHEBI:30616"/>
    </ligand>
</feature>
<evidence type="ECO:0000256" key="2">
    <source>
        <dbReference type="ARBA" id="ARBA00022527"/>
    </source>
</evidence>
<dbReference type="PROSITE" id="PS50011">
    <property type="entry name" value="PROTEIN_KINASE_DOM"/>
    <property type="match status" value="1"/>
</dbReference>
<dbReference type="AlphaFoldDB" id="A0A5J4WA81"/>
<dbReference type="Pfam" id="PF00069">
    <property type="entry name" value="Pkinase"/>
    <property type="match status" value="1"/>
</dbReference>
<dbReference type="OrthoDB" id="248923at2759"/>
<keyword evidence="4 9" id="KW-0547">Nucleotide-binding</keyword>
<dbReference type="PROSITE" id="PS00108">
    <property type="entry name" value="PROTEIN_KINASE_ST"/>
    <property type="match status" value="1"/>
</dbReference>
<dbReference type="EC" id="2.7.11.1" evidence="1"/>
<reference evidence="12 13" key="1">
    <citation type="submission" date="2019-03" db="EMBL/GenBank/DDBJ databases">
        <title>Single cell metagenomics reveals metabolic interactions within the superorganism composed of flagellate Streblomastix strix and complex community of Bacteroidetes bacteria on its surface.</title>
        <authorList>
            <person name="Treitli S.C."/>
            <person name="Kolisko M."/>
            <person name="Husnik F."/>
            <person name="Keeling P."/>
            <person name="Hampl V."/>
        </authorList>
    </citation>
    <scope>NUCLEOTIDE SEQUENCE [LARGE SCALE GENOMIC DNA]</scope>
    <source>
        <strain evidence="12">ST1C</strain>
    </source>
</reference>
<evidence type="ECO:0000256" key="10">
    <source>
        <dbReference type="RuleBase" id="RU000304"/>
    </source>
</evidence>
<dbReference type="InterPro" id="IPR051131">
    <property type="entry name" value="NEK_Ser/Thr_kinase_NIMA"/>
</dbReference>
<dbReference type="GO" id="GO:0005524">
    <property type="term" value="F:ATP binding"/>
    <property type="evidence" value="ECO:0007669"/>
    <property type="project" value="UniProtKB-UniRule"/>
</dbReference>
<evidence type="ECO:0000256" key="3">
    <source>
        <dbReference type="ARBA" id="ARBA00022679"/>
    </source>
</evidence>
<dbReference type="PANTHER" id="PTHR44899:SF3">
    <property type="entry name" value="SERINE_THREONINE-PROTEIN KINASE NEK1"/>
    <property type="match status" value="1"/>
</dbReference>
<dbReference type="InterPro" id="IPR000719">
    <property type="entry name" value="Prot_kinase_dom"/>
</dbReference>
<keyword evidence="3" id="KW-0808">Transferase</keyword>
<keyword evidence="5" id="KW-0418">Kinase</keyword>
<gene>
    <name evidence="12" type="ORF">EZS28_012923</name>
</gene>
<dbReference type="InterPro" id="IPR017441">
    <property type="entry name" value="Protein_kinase_ATP_BS"/>
</dbReference>
<evidence type="ECO:0000256" key="1">
    <source>
        <dbReference type="ARBA" id="ARBA00012513"/>
    </source>
</evidence>
<evidence type="ECO:0000256" key="9">
    <source>
        <dbReference type="PROSITE-ProRule" id="PRU10141"/>
    </source>
</evidence>
<dbReference type="Gene3D" id="1.10.510.10">
    <property type="entry name" value="Transferase(Phosphotransferase) domain 1"/>
    <property type="match status" value="1"/>
</dbReference>
<dbReference type="InterPro" id="IPR011009">
    <property type="entry name" value="Kinase-like_dom_sf"/>
</dbReference>